<accession>A0ABT7ZDK1</accession>
<dbReference type="Proteomes" id="UP001174050">
    <property type="component" value="Unassembled WGS sequence"/>
</dbReference>
<name>A0ABT7ZDK1_9ACTN</name>
<dbReference type="EMBL" id="JAUEPL010000049">
    <property type="protein sequence ID" value="MDN3297327.1"/>
    <property type="molecule type" value="Genomic_DNA"/>
</dbReference>
<evidence type="ECO:0000313" key="2">
    <source>
        <dbReference type="Proteomes" id="UP001174050"/>
    </source>
</evidence>
<gene>
    <name evidence="1" type="ORF">QWM81_25445</name>
</gene>
<evidence type="ECO:0000313" key="1">
    <source>
        <dbReference type="EMBL" id="MDN3297327.1"/>
    </source>
</evidence>
<reference evidence="1" key="1">
    <citation type="submission" date="2023-06" db="EMBL/GenBank/DDBJ databases">
        <title>WGS-Sequencing of Streptomyces ficellus isolate 21 collected from sand in Gara Djebilet Iron Mine in Algeria.</title>
        <authorList>
            <person name="Zegers G.P."/>
            <person name="Gomez A."/>
            <person name="Gueddou A."/>
            <person name="Zahara A.F."/>
            <person name="Worth M."/>
            <person name="Sevigny J.L."/>
            <person name="Tisa L."/>
        </authorList>
    </citation>
    <scope>NUCLEOTIDE SEQUENCE</scope>
    <source>
        <strain evidence="1">AS11</strain>
    </source>
</reference>
<evidence type="ECO:0008006" key="3">
    <source>
        <dbReference type="Google" id="ProtNLM"/>
    </source>
</evidence>
<proteinExistence type="predicted"/>
<organism evidence="1 2">
    <name type="scientific">Streptomyces ficellus</name>
    <dbReference type="NCBI Taxonomy" id="1977088"/>
    <lineage>
        <taxon>Bacteria</taxon>
        <taxon>Bacillati</taxon>
        <taxon>Actinomycetota</taxon>
        <taxon>Actinomycetes</taxon>
        <taxon>Kitasatosporales</taxon>
        <taxon>Streptomycetaceae</taxon>
        <taxon>Streptomyces</taxon>
    </lineage>
</organism>
<dbReference type="RefSeq" id="WP_290114684.1">
    <property type="nucleotide sequence ID" value="NZ_JAUEPL010000049.1"/>
</dbReference>
<sequence length="226" mass="23317">MAAVVAVGTIVVGCGSGKQPDGEPSAPAKAAPPAQEKLAADPGIRYEKAVVPAMEGLVCDEGDGGFRFGQGLDISVSGDDGLKEVADEADDHADEISCSGSPRITLREGTASASVPDFTARTNLYDKVADPTASLDEIFEQSMSLSKSYGRDLIGEPRAFTSRTLVVKCGHNTADTLPMTTCFWANYGAAGVVDFFPPQGQHVPMESAAALTKNFVAGALKGTSGS</sequence>
<keyword evidence="2" id="KW-1185">Reference proteome</keyword>
<comment type="caution">
    <text evidence="1">The sequence shown here is derived from an EMBL/GenBank/DDBJ whole genome shotgun (WGS) entry which is preliminary data.</text>
</comment>
<protein>
    <recommendedName>
        <fullName evidence="3">DUF3558 domain-containing protein</fullName>
    </recommendedName>
</protein>